<dbReference type="Gene3D" id="3.40.50.300">
    <property type="entry name" value="P-loop containing nucleotide triphosphate hydrolases"/>
    <property type="match status" value="1"/>
</dbReference>
<evidence type="ECO:0000259" key="3">
    <source>
        <dbReference type="Pfam" id="PF13191"/>
    </source>
</evidence>
<comment type="caution">
    <text evidence="4">The sequence shown here is derived from an EMBL/GenBank/DDBJ whole genome shotgun (WGS) entry which is preliminary data.</text>
</comment>
<accession>A0A9P1CDU1</accession>
<gene>
    <name evidence="4" type="ORF">C1SCF055_LOCUS16337</name>
</gene>
<reference evidence="5 6" key="2">
    <citation type="submission" date="2024-05" db="EMBL/GenBank/DDBJ databases">
        <authorList>
            <person name="Chen Y."/>
            <person name="Shah S."/>
            <person name="Dougan E. K."/>
            <person name="Thang M."/>
            <person name="Chan C."/>
        </authorList>
    </citation>
    <scope>NUCLEOTIDE SEQUENCE [LARGE SCALE GENOMIC DNA]</scope>
</reference>
<dbReference type="InterPro" id="IPR041664">
    <property type="entry name" value="AAA_16"/>
</dbReference>
<evidence type="ECO:0000256" key="1">
    <source>
        <dbReference type="SAM" id="MobiDB-lite"/>
    </source>
</evidence>
<feature type="domain" description="Orc1-like AAA ATPase" evidence="3">
    <location>
        <begin position="419"/>
        <end position="604"/>
    </location>
</feature>
<keyword evidence="6" id="KW-1185">Reference proteome</keyword>
<dbReference type="InterPro" id="IPR024983">
    <property type="entry name" value="CHAT_dom"/>
</dbReference>
<dbReference type="AlphaFoldDB" id="A0A9P1CDU1"/>
<evidence type="ECO:0000313" key="4">
    <source>
        <dbReference type="EMBL" id="CAI3989248.1"/>
    </source>
</evidence>
<name>A0A9P1CDU1_9DINO</name>
<dbReference type="Pfam" id="PF12770">
    <property type="entry name" value="CHAT"/>
    <property type="match status" value="1"/>
</dbReference>
<dbReference type="OrthoDB" id="435892at2759"/>
<organism evidence="4">
    <name type="scientific">Cladocopium goreaui</name>
    <dbReference type="NCBI Taxonomy" id="2562237"/>
    <lineage>
        <taxon>Eukaryota</taxon>
        <taxon>Sar</taxon>
        <taxon>Alveolata</taxon>
        <taxon>Dinophyceae</taxon>
        <taxon>Suessiales</taxon>
        <taxon>Symbiodiniaceae</taxon>
        <taxon>Cladocopium</taxon>
    </lineage>
</organism>
<dbReference type="Pfam" id="PF13191">
    <property type="entry name" value="AAA_16"/>
    <property type="match status" value="1"/>
</dbReference>
<evidence type="ECO:0000313" key="6">
    <source>
        <dbReference type="Proteomes" id="UP001152797"/>
    </source>
</evidence>
<dbReference type="SUPFAM" id="SSF52540">
    <property type="entry name" value="P-loop containing nucleoside triphosphate hydrolases"/>
    <property type="match status" value="1"/>
</dbReference>
<evidence type="ECO:0008006" key="7">
    <source>
        <dbReference type="Google" id="ProtNLM"/>
    </source>
</evidence>
<feature type="region of interest" description="Disordered" evidence="1">
    <location>
        <begin position="34"/>
        <end position="125"/>
    </location>
</feature>
<dbReference type="EMBL" id="CAMXCT020001347">
    <property type="protein sequence ID" value="CAL1142623.1"/>
    <property type="molecule type" value="Genomic_DNA"/>
</dbReference>
<dbReference type="EMBL" id="CAMXCT010001347">
    <property type="protein sequence ID" value="CAI3989248.1"/>
    <property type="molecule type" value="Genomic_DNA"/>
</dbReference>
<dbReference type="InterPro" id="IPR027417">
    <property type="entry name" value="P-loop_NTPase"/>
</dbReference>
<evidence type="ECO:0000313" key="5">
    <source>
        <dbReference type="EMBL" id="CAL4776560.1"/>
    </source>
</evidence>
<sequence>MPSPGEATESKSRGRFKRPAQLFEGLKAKVSEAVWKQKARGTPIVSIAKGSGPRPADEAPKPPRPYVTRPGMGSPRGYREPWNSQHDGSPSPAIQRHRTGCCGVRPSSGRSGRSGNSYGSEGSEGLAALPKDVPQFYLEGMSHDSTPTVTECRASSSCSSPPVVPVYHDYFFTSPIRREPLRQVYYLYASPLDQPPIDVRSEVETIHDAFAESGSHVQLNVGVATVESLTKLLTLARSQRGLALHLSAHAYRSEKGDVGLVLEDAKGFSHVLWKKNLEEILGMRDRHLQNTSLLFLSTCWSQELAQVFVECGCPHVVSLRTRVHDIAARRFSQQFYLSLGVGESLLASWQAARTCLHNHPESEIGDQSEHFILFGQHAADKATLQQLCGEGESAEGQLRMLEDAAQFLEVKMPPRPEHFLGRMQSIREMMHHFSGHQSRRACALWGPEGIGKSALGVEFLHFAAAPGRHFSCCAGRVHIEAMDLVGIANAVNEELESLAVQSQVCLRPGSSDSRSSLCSTGLSARSAESSISICEAPSDLDAMTLLLPLRQRLRRGFQQIERARRRAPTLLVVDDEAGAVAADKDVRKLFGELLEHTCQLHILILSRAPIYHSLGPTKVVNVPLSGLKEPDAAKLFLQRIHRMLDDRDFPDPVVGNADAGGGEPAPSVPQRKLMESTILRLKGHPLLHCLGGHPGKIREVASQVTPNGPSLMDLAEGMVVDNG</sequence>
<feature type="compositionally biased region" description="Low complexity" evidence="1">
    <location>
        <begin position="103"/>
        <end position="125"/>
    </location>
</feature>
<proteinExistence type="predicted"/>
<reference evidence="4" key="1">
    <citation type="submission" date="2022-10" db="EMBL/GenBank/DDBJ databases">
        <authorList>
            <person name="Chen Y."/>
            <person name="Dougan E. K."/>
            <person name="Chan C."/>
            <person name="Rhodes N."/>
            <person name="Thang M."/>
        </authorList>
    </citation>
    <scope>NUCLEOTIDE SEQUENCE</scope>
</reference>
<feature type="region of interest" description="Disordered" evidence="1">
    <location>
        <begin position="1"/>
        <end position="20"/>
    </location>
</feature>
<dbReference type="EMBL" id="CAMXCT030001347">
    <property type="protein sequence ID" value="CAL4776560.1"/>
    <property type="molecule type" value="Genomic_DNA"/>
</dbReference>
<protein>
    <recommendedName>
        <fullName evidence="7">CHAT domain-containing protein</fullName>
    </recommendedName>
</protein>
<dbReference type="Proteomes" id="UP001152797">
    <property type="component" value="Unassembled WGS sequence"/>
</dbReference>
<feature type="domain" description="CHAT" evidence="2">
    <location>
        <begin position="199"/>
        <end position="360"/>
    </location>
</feature>
<evidence type="ECO:0000259" key="2">
    <source>
        <dbReference type="Pfam" id="PF12770"/>
    </source>
</evidence>